<name>A0A1B1LR43_VIBPH</name>
<dbReference type="EMBL" id="KU356480">
    <property type="protein sequence ID" value="ANS55532.1"/>
    <property type="molecule type" value="Genomic_DNA"/>
</dbReference>
<geneLocation type="plasmid" evidence="1">
    <name>pVPS92-VEB</name>
</geneLocation>
<dbReference type="SUPFAM" id="SSF55073">
    <property type="entry name" value="Nucleotide cyclase"/>
    <property type="match status" value="1"/>
</dbReference>
<dbReference type="CDD" id="cd01948">
    <property type="entry name" value="EAL"/>
    <property type="match status" value="1"/>
</dbReference>
<organism evidence="1">
    <name type="scientific">Vibrio parahaemolyticus</name>
    <dbReference type="NCBI Taxonomy" id="670"/>
    <lineage>
        <taxon>Bacteria</taxon>
        <taxon>Pseudomonadati</taxon>
        <taxon>Pseudomonadota</taxon>
        <taxon>Gammaproteobacteria</taxon>
        <taxon>Vibrionales</taxon>
        <taxon>Vibrionaceae</taxon>
        <taxon>Vibrio</taxon>
    </lineage>
</organism>
<dbReference type="InterPro" id="IPR001633">
    <property type="entry name" value="EAL_dom"/>
</dbReference>
<sequence length="438" mass="49389">MIEDEIVILDKSSQGIQRPVSAPLSQIEFPIQKLLARREFFSEIELLMSFNQKFFLLALKVINQDGLNEQYGYIETEKLIESMLPWIIEVISQLVMPGNFSISKVESDTFFISLHDDVSREHISQIIDQLLQVGAGKDHQTISMPPSLIQLTAGLGVYPETGDTLNQLINSTVASLAKFSSSNHLYGDSLAHAMAFSLYDIKTAINQNQFQLWYQPKVNLKTKEVVGVEALIRWNHPELGILLPPYFLNWVNMYGLMGELNKWIIDTGFSKCREFLDSGNEITVAMNLDASCLLDKNSLLSIQNAQLKYKVPPRLIEFEIVETVGIRKGEKALEVLSALKSRGYQISIDDFGTGMSNISYLMYMPANIVKLDRMFSSRIDDERMIVLTKAAIEMASIVEMTVVAEGIETKEQHEAMLELGCDIGQGYFFGRPTPDYSL</sequence>
<dbReference type="PANTHER" id="PTHR33121:SF70">
    <property type="entry name" value="SIGNALING PROTEIN YKOW"/>
    <property type="match status" value="1"/>
</dbReference>
<accession>A0A1B1LR43</accession>
<dbReference type="PROSITE" id="PS50883">
    <property type="entry name" value="EAL"/>
    <property type="match status" value="1"/>
</dbReference>
<dbReference type="InterPro" id="IPR050706">
    <property type="entry name" value="Cyclic-di-GMP_PDE-like"/>
</dbReference>
<dbReference type="Gene3D" id="3.20.20.450">
    <property type="entry name" value="EAL domain"/>
    <property type="match status" value="1"/>
</dbReference>
<dbReference type="InterPro" id="IPR029787">
    <property type="entry name" value="Nucleotide_cyclase"/>
</dbReference>
<evidence type="ECO:0000313" key="1">
    <source>
        <dbReference type="EMBL" id="ANS55532.1"/>
    </source>
</evidence>
<dbReference type="InterPro" id="IPR035919">
    <property type="entry name" value="EAL_sf"/>
</dbReference>
<keyword evidence="1" id="KW-0614">Plasmid</keyword>
<dbReference type="SUPFAM" id="SSF141868">
    <property type="entry name" value="EAL domain-like"/>
    <property type="match status" value="1"/>
</dbReference>
<reference evidence="1" key="1">
    <citation type="journal article" date="2016" name="Antimicrob. Agents Chemother.">
        <title>Genetic Characterization of a blaVEB-2-carrying plasmid in Vibrio parahaemolyticus.</title>
        <authorList>
            <person name="Li R."/>
            <person name="Ye L."/>
            <person name="Zheng Z."/>
            <person name="Chan E.W."/>
            <person name="Chen S."/>
        </authorList>
    </citation>
    <scope>NUCLEOTIDE SEQUENCE</scope>
    <source>
        <strain evidence="1">VPS92</strain>
        <plasmid evidence="1">pVPS92-VEB</plasmid>
    </source>
</reference>
<proteinExistence type="predicted"/>
<dbReference type="Pfam" id="PF00563">
    <property type="entry name" value="EAL"/>
    <property type="match status" value="1"/>
</dbReference>
<dbReference type="PANTHER" id="PTHR33121">
    <property type="entry name" value="CYCLIC DI-GMP PHOSPHODIESTERASE PDEF"/>
    <property type="match status" value="1"/>
</dbReference>
<protein>
    <submittedName>
        <fullName evidence="1">Uncharacterized protein</fullName>
    </submittedName>
</protein>
<dbReference type="GO" id="GO:0071111">
    <property type="term" value="F:cyclic-guanylate-specific phosphodiesterase activity"/>
    <property type="evidence" value="ECO:0007669"/>
    <property type="project" value="InterPro"/>
</dbReference>
<dbReference type="AlphaFoldDB" id="A0A1B1LR43"/>
<dbReference type="SMART" id="SM00052">
    <property type="entry name" value="EAL"/>
    <property type="match status" value="1"/>
</dbReference>
<dbReference type="RefSeq" id="WP_175247389.1">
    <property type="nucleotide sequence ID" value="NZ_JAESOU010000012.1"/>
</dbReference>